<dbReference type="PANTHER" id="PTHR19879">
    <property type="entry name" value="TRANSCRIPTION INITIATION FACTOR TFIID"/>
    <property type="match status" value="1"/>
</dbReference>
<accession>A0A5C6APC5</accession>
<dbReference type="Proteomes" id="UP000316213">
    <property type="component" value="Unassembled WGS sequence"/>
</dbReference>
<protein>
    <submittedName>
        <fullName evidence="5">WD domain, G-beta repeat</fullName>
    </submittedName>
</protein>
<feature type="signal peptide" evidence="3">
    <location>
        <begin position="1"/>
        <end position="26"/>
    </location>
</feature>
<dbReference type="GO" id="GO:0043130">
    <property type="term" value="F:ubiquitin binding"/>
    <property type="evidence" value="ECO:0007669"/>
    <property type="project" value="InterPro"/>
</dbReference>
<dbReference type="InterPro" id="IPR007131">
    <property type="entry name" value="SHD1"/>
</dbReference>
<feature type="domain" description="SLA1 homology" evidence="4">
    <location>
        <begin position="25"/>
        <end position="78"/>
    </location>
</feature>
<proteinExistence type="predicted"/>
<evidence type="ECO:0000259" key="4">
    <source>
        <dbReference type="Pfam" id="PF03983"/>
    </source>
</evidence>
<dbReference type="PROSITE" id="PS50294">
    <property type="entry name" value="WD_REPEATS_REGION"/>
    <property type="match status" value="1"/>
</dbReference>
<evidence type="ECO:0000256" key="1">
    <source>
        <dbReference type="PROSITE-ProRule" id="PRU00221"/>
    </source>
</evidence>
<evidence type="ECO:0000256" key="2">
    <source>
        <dbReference type="SAM" id="MobiDB-lite"/>
    </source>
</evidence>
<dbReference type="InterPro" id="IPR011047">
    <property type="entry name" value="Quinoprotein_ADH-like_sf"/>
</dbReference>
<feature type="repeat" description="WD" evidence="1">
    <location>
        <begin position="162"/>
        <end position="203"/>
    </location>
</feature>
<sequence precursor="true">MIVPKILRTFCLGCMLVVLDHAVVQARTWTDATGTFKAEAELVAVRDGKAYLERPDGRVNTVPLKRLSVEDLKFIASIPQYAALVKPLLQESDRSPEPALPSPKIEPNQVDTPSASGSIRQFRSDSWGYNGLAFSNDGAFLVTLGSDNVTVINIKASTKTTYRIHSGNRSALTFTPDGKRLIVGGYDGRALIWQFDGEGTLKPDIEFPVDAGEIKSVVVSPDNQHVLTMHSTGTACLWNASSGEVYARFRDFKFSSCSHARFSRQGGQAMITDGRIAAVIDIPSRKIIQRMPLTNGSGQVAVIAPDGNAISVDRTYDFHTIETQTVSPVVISKGTETHWSAAYSPDGKRLVSGGLSKVKLWNVETGMPVRSFEMGDSGYVKYVAFSPDGLHFAAIGAPIGKLVEIFRMPSEE</sequence>
<dbReference type="PROSITE" id="PS50082">
    <property type="entry name" value="WD_REPEATS_2"/>
    <property type="match status" value="1"/>
</dbReference>
<dbReference type="Pfam" id="PF03983">
    <property type="entry name" value="SHD1"/>
    <property type="match status" value="1"/>
</dbReference>
<evidence type="ECO:0000256" key="3">
    <source>
        <dbReference type="SAM" id="SignalP"/>
    </source>
</evidence>
<keyword evidence="6" id="KW-1185">Reference proteome</keyword>
<dbReference type="GO" id="GO:0042802">
    <property type="term" value="F:identical protein binding"/>
    <property type="evidence" value="ECO:0007669"/>
    <property type="project" value="InterPro"/>
</dbReference>
<name>A0A5C6APC5_9BACT</name>
<keyword evidence="3" id="KW-0732">Signal</keyword>
<dbReference type="InterPro" id="IPR015943">
    <property type="entry name" value="WD40/YVTN_repeat-like_dom_sf"/>
</dbReference>
<evidence type="ECO:0000313" key="5">
    <source>
        <dbReference type="EMBL" id="TWU01530.1"/>
    </source>
</evidence>
<dbReference type="Gene3D" id="2.30.30.700">
    <property type="entry name" value="SLA1 homology domain 1"/>
    <property type="match status" value="1"/>
</dbReference>
<comment type="caution">
    <text evidence="5">The sequence shown here is derived from an EMBL/GenBank/DDBJ whole genome shotgun (WGS) entry which is preliminary data.</text>
</comment>
<dbReference type="OrthoDB" id="251024at2"/>
<feature type="chain" id="PRO_5022876788" evidence="3">
    <location>
        <begin position="27"/>
        <end position="412"/>
    </location>
</feature>
<evidence type="ECO:0000313" key="6">
    <source>
        <dbReference type="Proteomes" id="UP000316213"/>
    </source>
</evidence>
<gene>
    <name evidence="5" type="ORF">Pla100_12650</name>
</gene>
<dbReference type="EMBL" id="SJPM01000002">
    <property type="protein sequence ID" value="TWU01530.1"/>
    <property type="molecule type" value="Genomic_DNA"/>
</dbReference>
<dbReference type="AlphaFoldDB" id="A0A5C6APC5"/>
<dbReference type="Pfam" id="PF00400">
    <property type="entry name" value="WD40"/>
    <property type="match status" value="2"/>
</dbReference>
<dbReference type="GO" id="GO:0008092">
    <property type="term" value="F:cytoskeletal protein binding"/>
    <property type="evidence" value="ECO:0007669"/>
    <property type="project" value="InterPro"/>
</dbReference>
<dbReference type="SMART" id="SM00320">
    <property type="entry name" value="WD40"/>
    <property type="match status" value="5"/>
</dbReference>
<dbReference type="GO" id="GO:0030674">
    <property type="term" value="F:protein-macromolecule adaptor activity"/>
    <property type="evidence" value="ECO:0007669"/>
    <property type="project" value="InterPro"/>
</dbReference>
<feature type="region of interest" description="Disordered" evidence="2">
    <location>
        <begin position="92"/>
        <end position="117"/>
    </location>
</feature>
<keyword evidence="1" id="KW-0853">WD repeat</keyword>
<dbReference type="InterPro" id="IPR001680">
    <property type="entry name" value="WD40_rpt"/>
</dbReference>
<dbReference type="Gene3D" id="2.130.10.10">
    <property type="entry name" value="YVTN repeat-like/Quinoprotein amine dehydrogenase"/>
    <property type="match status" value="2"/>
</dbReference>
<organism evidence="5 6">
    <name type="scientific">Neorhodopirellula pilleata</name>
    <dbReference type="NCBI Taxonomy" id="2714738"/>
    <lineage>
        <taxon>Bacteria</taxon>
        <taxon>Pseudomonadati</taxon>
        <taxon>Planctomycetota</taxon>
        <taxon>Planctomycetia</taxon>
        <taxon>Pirellulales</taxon>
        <taxon>Pirellulaceae</taxon>
        <taxon>Neorhodopirellula</taxon>
    </lineage>
</organism>
<dbReference type="RefSeq" id="WP_146576815.1">
    <property type="nucleotide sequence ID" value="NZ_SJPM01000002.1"/>
</dbReference>
<dbReference type="SUPFAM" id="SSF50998">
    <property type="entry name" value="Quinoprotein alcohol dehydrogenase-like"/>
    <property type="match status" value="1"/>
</dbReference>
<dbReference type="PANTHER" id="PTHR19879:SF9">
    <property type="entry name" value="TRANSCRIPTION INITIATION FACTOR TFIID SUBUNIT 5"/>
    <property type="match status" value="1"/>
</dbReference>
<reference evidence="5 6" key="1">
    <citation type="submission" date="2019-02" db="EMBL/GenBank/DDBJ databases">
        <title>Deep-cultivation of Planctomycetes and their phenomic and genomic characterization uncovers novel biology.</title>
        <authorList>
            <person name="Wiegand S."/>
            <person name="Jogler M."/>
            <person name="Boedeker C."/>
            <person name="Pinto D."/>
            <person name="Vollmers J."/>
            <person name="Rivas-Marin E."/>
            <person name="Kohn T."/>
            <person name="Peeters S.H."/>
            <person name="Heuer A."/>
            <person name="Rast P."/>
            <person name="Oberbeckmann S."/>
            <person name="Bunk B."/>
            <person name="Jeske O."/>
            <person name="Meyerdierks A."/>
            <person name="Storesund J.E."/>
            <person name="Kallscheuer N."/>
            <person name="Luecker S."/>
            <person name="Lage O.M."/>
            <person name="Pohl T."/>
            <person name="Merkel B.J."/>
            <person name="Hornburger P."/>
            <person name="Mueller R.-W."/>
            <person name="Bruemmer F."/>
            <person name="Labrenz M."/>
            <person name="Spormann A.M."/>
            <person name="Op Den Camp H."/>
            <person name="Overmann J."/>
            <person name="Amann R."/>
            <person name="Jetten M.S.M."/>
            <person name="Mascher T."/>
            <person name="Medema M.H."/>
            <person name="Devos D.P."/>
            <person name="Kaster A.-K."/>
            <person name="Ovreas L."/>
            <person name="Rohde M."/>
            <person name="Galperin M.Y."/>
            <person name="Jogler C."/>
        </authorList>
    </citation>
    <scope>NUCLEOTIDE SEQUENCE [LARGE SCALE GENOMIC DNA]</scope>
    <source>
        <strain evidence="5 6">Pla100</strain>
    </source>
</reference>